<evidence type="ECO:0000256" key="5">
    <source>
        <dbReference type="SAM" id="Coils"/>
    </source>
</evidence>
<dbReference type="PROSITE" id="PS50600">
    <property type="entry name" value="ULP_PROTEASE"/>
    <property type="match status" value="1"/>
</dbReference>
<feature type="coiled-coil region" evidence="5">
    <location>
        <begin position="419"/>
        <end position="453"/>
    </location>
</feature>
<dbReference type="Proteomes" id="UP001107558">
    <property type="component" value="Chromosome 1"/>
</dbReference>
<protein>
    <recommendedName>
        <fullName evidence="7">Ubiquitin-like protease family profile domain-containing protein</fullName>
    </recommendedName>
</protein>
<evidence type="ECO:0000256" key="1">
    <source>
        <dbReference type="ARBA" id="ARBA00005234"/>
    </source>
</evidence>
<evidence type="ECO:0000256" key="4">
    <source>
        <dbReference type="ARBA" id="ARBA00022807"/>
    </source>
</evidence>
<keyword evidence="9" id="KW-1185">Reference proteome</keyword>
<evidence type="ECO:0000259" key="7">
    <source>
        <dbReference type="PROSITE" id="PS50600"/>
    </source>
</evidence>
<sequence length="709" mass="82096">MSQIIEYFRSLFNTNNNHNRKRRRVDLFPEDREPLPKYKKVTNIFPKTYTALLDDDTDYFQEVKQNKPLYNELLENFLMDRQRTHLKAVLDDGEFSDEEEDAFRMPASSFSKRNPSGYNFQTYRQGIDSQPSTSANAFQSSRIARLQHLTNGNSSRSKDLPISRNNHDDDVQFVSLSRKPMTQKTTRQELPSLIPISRTIYSSSMISNGHSSSDLSTSRPTPIATVPVRGRRSILDFAKKNRAFNEPSPRVPNLNSILYHERSNSRYNELLKSLIPSYSNAASLKQSKVSVNKPIETIDLSDDTENVPANNIEVPQQSSTTSFLNTSFTERKSDFHFKKPSAYVDLDDEDDDVNQTRFARSPGLSSTQIIKSNDIDRSLAITDDKKKQLLYRDLPPMNSLKEKHSTRTSLQDDHLEKLLGRYIQNKAEKNKTIEEEEKNISRLEKERIQYERVQQKRIDEQITSALTDKCIIIDEEEEVVDEFPPLTAEQNRLVQFALHGPKNDIIISKFNMNITRHDFATLDGLNWLNDEVINFYMELIKERSERLTHLPKVHVMNTFFLGKLLQSGHSGVRRWTRKVDIFSFDIIPIPVHVGGVHWCMSVINMRDKTIRYYDSMGHPNHVVLEALEQYLKDESMDKRKIPFDTSDWIFECVVDCPQQKNGSDCGVFSCQFAEFISRDSPISFEQQHMPYIRRKMIYEIASGKLLLGG</sequence>
<name>A0A9J6CSU9_POLVA</name>
<keyword evidence="3" id="KW-0378">Hydrolase</keyword>
<evidence type="ECO:0000313" key="8">
    <source>
        <dbReference type="EMBL" id="KAG5684959.1"/>
    </source>
</evidence>
<dbReference type="GO" id="GO:0005634">
    <property type="term" value="C:nucleus"/>
    <property type="evidence" value="ECO:0007669"/>
    <property type="project" value="TreeGrafter"/>
</dbReference>
<dbReference type="GO" id="GO:0080090">
    <property type="term" value="P:regulation of primary metabolic process"/>
    <property type="evidence" value="ECO:0007669"/>
    <property type="project" value="UniProtKB-ARBA"/>
</dbReference>
<dbReference type="GO" id="GO:0016929">
    <property type="term" value="F:deSUMOylase activity"/>
    <property type="evidence" value="ECO:0007669"/>
    <property type="project" value="TreeGrafter"/>
</dbReference>
<dbReference type="Pfam" id="PF02902">
    <property type="entry name" value="Peptidase_C48"/>
    <property type="match status" value="1"/>
</dbReference>
<dbReference type="PANTHER" id="PTHR12606">
    <property type="entry name" value="SENTRIN/SUMO-SPECIFIC PROTEASE"/>
    <property type="match status" value="1"/>
</dbReference>
<evidence type="ECO:0000256" key="2">
    <source>
        <dbReference type="ARBA" id="ARBA00022670"/>
    </source>
</evidence>
<dbReference type="OrthoDB" id="1939479at2759"/>
<keyword evidence="2" id="KW-0645">Protease</keyword>
<dbReference type="Gene3D" id="3.40.395.10">
    <property type="entry name" value="Adenoviral Proteinase, Chain A"/>
    <property type="match status" value="1"/>
</dbReference>
<evidence type="ECO:0000256" key="3">
    <source>
        <dbReference type="ARBA" id="ARBA00022801"/>
    </source>
</evidence>
<evidence type="ECO:0000256" key="6">
    <source>
        <dbReference type="SAM" id="MobiDB-lite"/>
    </source>
</evidence>
<reference evidence="8" key="1">
    <citation type="submission" date="2021-03" db="EMBL/GenBank/DDBJ databases">
        <title>Chromosome level genome of the anhydrobiotic midge Polypedilum vanderplanki.</title>
        <authorList>
            <person name="Yoshida Y."/>
            <person name="Kikawada T."/>
            <person name="Gusev O."/>
        </authorList>
    </citation>
    <scope>NUCLEOTIDE SEQUENCE</scope>
    <source>
        <strain evidence="8">NIAS01</strain>
        <tissue evidence="8">Whole body or cell culture</tissue>
    </source>
</reference>
<keyword evidence="4" id="KW-0788">Thiol protease</keyword>
<dbReference type="GO" id="GO:0060255">
    <property type="term" value="P:regulation of macromolecule metabolic process"/>
    <property type="evidence" value="ECO:0007669"/>
    <property type="project" value="UniProtKB-ARBA"/>
</dbReference>
<gene>
    <name evidence="8" type="ORF">PVAND_014165</name>
</gene>
<proteinExistence type="inferred from homology"/>
<dbReference type="AlphaFoldDB" id="A0A9J6CSU9"/>
<dbReference type="PANTHER" id="PTHR12606:SF141">
    <property type="entry name" value="GH15225P-RELATED"/>
    <property type="match status" value="1"/>
</dbReference>
<dbReference type="GO" id="GO:0006508">
    <property type="term" value="P:proteolysis"/>
    <property type="evidence" value="ECO:0007669"/>
    <property type="project" value="UniProtKB-KW"/>
</dbReference>
<comment type="caution">
    <text evidence="8">The sequence shown here is derived from an EMBL/GenBank/DDBJ whole genome shotgun (WGS) entry which is preliminary data.</text>
</comment>
<accession>A0A9J6CSU9</accession>
<dbReference type="InterPro" id="IPR003653">
    <property type="entry name" value="Peptidase_C48_C"/>
</dbReference>
<feature type="region of interest" description="Disordered" evidence="6">
    <location>
        <begin position="205"/>
        <end position="224"/>
    </location>
</feature>
<keyword evidence="5" id="KW-0175">Coiled coil</keyword>
<evidence type="ECO:0000313" key="9">
    <source>
        <dbReference type="Proteomes" id="UP001107558"/>
    </source>
</evidence>
<organism evidence="8 9">
    <name type="scientific">Polypedilum vanderplanki</name>
    <name type="common">Sleeping chironomid midge</name>
    <dbReference type="NCBI Taxonomy" id="319348"/>
    <lineage>
        <taxon>Eukaryota</taxon>
        <taxon>Metazoa</taxon>
        <taxon>Ecdysozoa</taxon>
        <taxon>Arthropoda</taxon>
        <taxon>Hexapoda</taxon>
        <taxon>Insecta</taxon>
        <taxon>Pterygota</taxon>
        <taxon>Neoptera</taxon>
        <taxon>Endopterygota</taxon>
        <taxon>Diptera</taxon>
        <taxon>Nematocera</taxon>
        <taxon>Chironomoidea</taxon>
        <taxon>Chironomidae</taxon>
        <taxon>Chironominae</taxon>
        <taxon>Polypedilum</taxon>
        <taxon>Polypedilum</taxon>
    </lineage>
</organism>
<dbReference type="SUPFAM" id="SSF54001">
    <property type="entry name" value="Cysteine proteinases"/>
    <property type="match status" value="1"/>
</dbReference>
<dbReference type="EMBL" id="JADBJN010000001">
    <property type="protein sequence ID" value="KAG5684959.1"/>
    <property type="molecule type" value="Genomic_DNA"/>
</dbReference>
<dbReference type="GO" id="GO:0016926">
    <property type="term" value="P:protein desumoylation"/>
    <property type="evidence" value="ECO:0007669"/>
    <property type="project" value="TreeGrafter"/>
</dbReference>
<dbReference type="FunFam" id="3.40.395.10:FF:000001">
    <property type="entry name" value="Sentrin-specific protease 1"/>
    <property type="match status" value="1"/>
</dbReference>
<feature type="domain" description="Ubiquitin-like protease family profile" evidence="7">
    <location>
        <begin position="512"/>
        <end position="676"/>
    </location>
</feature>
<comment type="similarity">
    <text evidence="1">Belongs to the peptidase C48 family.</text>
</comment>
<dbReference type="InterPro" id="IPR038765">
    <property type="entry name" value="Papain-like_cys_pep_sf"/>
</dbReference>